<dbReference type="EMBL" id="CACVAX010000012">
    <property type="protein sequence ID" value="CAA6804923.1"/>
    <property type="molecule type" value="Genomic_DNA"/>
</dbReference>
<dbReference type="Pfam" id="PF00011">
    <property type="entry name" value="HSP20"/>
    <property type="match status" value="1"/>
</dbReference>
<feature type="domain" description="SHSP" evidence="3">
    <location>
        <begin position="33"/>
        <end position="126"/>
    </location>
</feature>
<evidence type="ECO:0000256" key="2">
    <source>
        <dbReference type="RuleBase" id="RU003616"/>
    </source>
</evidence>
<dbReference type="PROSITE" id="PS01031">
    <property type="entry name" value="SHSP"/>
    <property type="match status" value="1"/>
</dbReference>
<dbReference type="SUPFAM" id="SSF49764">
    <property type="entry name" value="HSP20-like chaperones"/>
    <property type="match status" value="1"/>
</dbReference>
<reference evidence="4" key="1">
    <citation type="submission" date="2020-01" db="EMBL/GenBank/DDBJ databases">
        <authorList>
            <person name="Meier V. D."/>
            <person name="Meier V D."/>
        </authorList>
    </citation>
    <scope>NUCLEOTIDE SEQUENCE</scope>
    <source>
        <strain evidence="4">HLG_WM_MAG_04</strain>
    </source>
</reference>
<dbReference type="PANTHER" id="PTHR11527">
    <property type="entry name" value="HEAT-SHOCK PROTEIN 20 FAMILY MEMBER"/>
    <property type="match status" value="1"/>
</dbReference>
<keyword evidence="4" id="KW-0346">Stress response</keyword>
<protein>
    <submittedName>
        <fullName evidence="4">Heat shock protein Hsp20</fullName>
    </submittedName>
</protein>
<dbReference type="CDD" id="cd06464">
    <property type="entry name" value="ACD_sHsps-like"/>
    <property type="match status" value="1"/>
</dbReference>
<comment type="similarity">
    <text evidence="1 2">Belongs to the small heat shock protein (HSP20) family.</text>
</comment>
<evidence type="ECO:0000313" key="4">
    <source>
        <dbReference type="EMBL" id="CAA6804923.1"/>
    </source>
</evidence>
<evidence type="ECO:0000259" key="3">
    <source>
        <dbReference type="PROSITE" id="PS01031"/>
    </source>
</evidence>
<proteinExistence type="inferred from homology"/>
<dbReference type="Gene3D" id="2.60.40.790">
    <property type="match status" value="1"/>
</dbReference>
<name>A0A6S6S961_9BACT</name>
<evidence type="ECO:0000256" key="1">
    <source>
        <dbReference type="PROSITE-ProRule" id="PRU00285"/>
    </source>
</evidence>
<organism evidence="4">
    <name type="scientific">uncultured Sulfurovum sp</name>
    <dbReference type="NCBI Taxonomy" id="269237"/>
    <lineage>
        <taxon>Bacteria</taxon>
        <taxon>Pseudomonadati</taxon>
        <taxon>Campylobacterota</taxon>
        <taxon>Epsilonproteobacteria</taxon>
        <taxon>Campylobacterales</taxon>
        <taxon>Sulfurovaceae</taxon>
        <taxon>Sulfurovum</taxon>
        <taxon>environmental samples</taxon>
    </lineage>
</organism>
<dbReference type="InterPro" id="IPR008978">
    <property type="entry name" value="HSP20-like_chaperone"/>
</dbReference>
<dbReference type="AlphaFoldDB" id="A0A6S6S961"/>
<accession>A0A6S6S961</accession>
<dbReference type="InterPro" id="IPR002068">
    <property type="entry name" value="A-crystallin/Hsp20_dom"/>
</dbReference>
<sequence length="126" mass="14714">MLAKRYEPFNDIRKSFDLVNAIINNYSEEQNKQEIMDFRPKVNTRETEASYHIEVELPGVKKEDVEIKVDGNVLTISGERNVREEVKDEDYHKVESRYGLFSRSFTLPEKVDTGNIDTSSKKIEIK</sequence>
<dbReference type="InterPro" id="IPR031107">
    <property type="entry name" value="Small_HSP"/>
</dbReference>
<gene>
    <name evidence="4" type="ORF">HELGO_WM11371</name>
</gene>